<gene>
    <name evidence="2" type="ORF">OBE_13665</name>
</gene>
<evidence type="ECO:0000313" key="2">
    <source>
        <dbReference type="EMBL" id="EKC51315.1"/>
    </source>
</evidence>
<protein>
    <recommendedName>
        <fullName evidence="1">DUF6017 domain-containing protein</fullName>
    </recommendedName>
</protein>
<dbReference type="InterPro" id="IPR046059">
    <property type="entry name" value="DUF6017"/>
</dbReference>
<feature type="domain" description="DUF6017" evidence="1">
    <location>
        <begin position="2"/>
        <end position="104"/>
    </location>
</feature>
<proteinExistence type="predicted"/>
<sequence>MRLIIKNRIGYEKLKNEFDEKQLDNIVGLMTETFKSEKERIRIAGENLEAQRVKERFAALTDNHIRYVLECIQNQSGNGIRNIRQYLLTSLYNAPVTMESYYAARERPDKPDRESEAERSYDLNEMKMFVNNFPDISP</sequence>
<accession>K1SC58</accession>
<dbReference type="EMBL" id="AJWZ01009442">
    <property type="protein sequence ID" value="EKC51315.1"/>
    <property type="molecule type" value="Genomic_DNA"/>
</dbReference>
<reference evidence="2" key="1">
    <citation type="journal article" date="2013" name="Environ. Microbiol.">
        <title>Microbiota from the distal guts of lean and obese adolescents exhibit partial functional redundancy besides clear differences in community structure.</title>
        <authorList>
            <person name="Ferrer M."/>
            <person name="Ruiz A."/>
            <person name="Lanza F."/>
            <person name="Haange S.B."/>
            <person name="Oberbach A."/>
            <person name="Till H."/>
            <person name="Bargiela R."/>
            <person name="Campoy C."/>
            <person name="Segura M.T."/>
            <person name="Richter M."/>
            <person name="von Bergen M."/>
            <person name="Seifert J."/>
            <person name="Suarez A."/>
        </authorList>
    </citation>
    <scope>NUCLEOTIDE SEQUENCE</scope>
</reference>
<evidence type="ECO:0000259" key="1">
    <source>
        <dbReference type="Pfam" id="PF19481"/>
    </source>
</evidence>
<dbReference type="AlphaFoldDB" id="K1SC58"/>
<dbReference type="Pfam" id="PF19481">
    <property type="entry name" value="DUF6017"/>
    <property type="match status" value="1"/>
</dbReference>
<comment type="caution">
    <text evidence="2">The sequence shown here is derived from an EMBL/GenBank/DDBJ whole genome shotgun (WGS) entry which is preliminary data.</text>
</comment>
<name>K1SC58_9ZZZZ</name>
<organism evidence="2">
    <name type="scientific">human gut metagenome</name>
    <dbReference type="NCBI Taxonomy" id="408170"/>
    <lineage>
        <taxon>unclassified sequences</taxon>
        <taxon>metagenomes</taxon>
        <taxon>organismal metagenomes</taxon>
    </lineage>
</organism>